<evidence type="ECO:0000256" key="1">
    <source>
        <dbReference type="ARBA" id="ARBA00004651"/>
    </source>
</evidence>
<evidence type="ECO:0000313" key="8">
    <source>
        <dbReference type="Proteomes" id="UP000612233"/>
    </source>
</evidence>
<dbReference type="AlphaFoldDB" id="A0A927B9W7"/>
<evidence type="ECO:0000256" key="3">
    <source>
        <dbReference type="ARBA" id="ARBA00022692"/>
    </source>
</evidence>
<keyword evidence="8" id="KW-1185">Reference proteome</keyword>
<keyword evidence="3 6" id="KW-0812">Transmembrane</keyword>
<evidence type="ECO:0000256" key="5">
    <source>
        <dbReference type="ARBA" id="ARBA00023136"/>
    </source>
</evidence>
<feature type="transmembrane region" description="Helical" evidence="6">
    <location>
        <begin position="130"/>
        <end position="149"/>
    </location>
</feature>
<dbReference type="RefSeq" id="WP_191003116.1">
    <property type="nucleotide sequence ID" value="NZ_JACXAD010000001.1"/>
</dbReference>
<comment type="caution">
    <text evidence="7">The sequence shown here is derived from an EMBL/GenBank/DDBJ whole genome shotgun (WGS) entry which is preliminary data.</text>
</comment>
<evidence type="ECO:0000256" key="6">
    <source>
        <dbReference type="SAM" id="Phobius"/>
    </source>
</evidence>
<proteinExistence type="predicted"/>
<dbReference type="GO" id="GO:0005886">
    <property type="term" value="C:plasma membrane"/>
    <property type="evidence" value="ECO:0007669"/>
    <property type="project" value="UniProtKB-SubCell"/>
</dbReference>
<feature type="transmembrane region" description="Helical" evidence="6">
    <location>
        <begin position="222"/>
        <end position="241"/>
    </location>
</feature>
<dbReference type="CDD" id="cd06579">
    <property type="entry name" value="TM_PBP1_transp_AraH_like"/>
    <property type="match status" value="1"/>
</dbReference>
<sequence length="324" mass="33299">MVEATTIKQDTRARQKLNFSDYAPTYGAAIALTVLLILNLAFTPGFASFNNFSNILVQVTPTMLVAIGMTFVIATGGIDLSVGSVMAIASAVTAISLDYGAIPAVLIGLIVATAVGALNGILISSFKIQPIIITLAVLIAGRGIAQVISNGGQLIPFSNPTFEYLGKGLIAGVPVQILLLAATVGLAIFVFRSTIFGRYIAAVGGNETAAHLAGVPTVSTKLLVYAVSGLLAGIAGLIYTARLGASDASKIGDTIELDAIAATVVGGTPLTGGRASIIGTVIGALIMIVITTSFNMNDMKYSWSLVIKAAIILLAVYLQRPKTN</sequence>
<name>A0A927B9W7_9BACT</name>
<protein>
    <submittedName>
        <fullName evidence="7">ABC transporter permease</fullName>
    </submittedName>
</protein>
<organism evidence="7 8">
    <name type="scientific">Hymenobacter montanus</name>
    <dbReference type="NCBI Taxonomy" id="2771359"/>
    <lineage>
        <taxon>Bacteria</taxon>
        <taxon>Pseudomonadati</taxon>
        <taxon>Bacteroidota</taxon>
        <taxon>Cytophagia</taxon>
        <taxon>Cytophagales</taxon>
        <taxon>Hymenobacteraceae</taxon>
        <taxon>Hymenobacter</taxon>
    </lineage>
</organism>
<dbReference type="GO" id="GO:0022857">
    <property type="term" value="F:transmembrane transporter activity"/>
    <property type="evidence" value="ECO:0007669"/>
    <property type="project" value="InterPro"/>
</dbReference>
<evidence type="ECO:0000256" key="4">
    <source>
        <dbReference type="ARBA" id="ARBA00022989"/>
    </source>
</evidence>
<feature type="transmembrane region" description="Helical" evidence="6">
    <location>
        <begin position="63"/>
        <end position="89"/>
    </location>
</feature>
<dbReference type="Pfam" id="PF02653">
    <property type="entry name" value="BPD_transp_2"/>
    <property type="match status" value="1"/>
</dbReference>
<dbReference type="Proteomes" id="UP000612233">
    <property type="component" value="Unassembled WGS sequence"/>
</dbReference>
<dbReference type="PANTHER" id="PTHR32196:SF72">
    <property type="entry name" value="RIBOSE IMPORT PERMEASE PROTEIN RBSC"/>
    <property type="match status" value="1"/>
</dbReference>
<evidence type="ECO:0000313" key="7">
    <source>
        <dbReference type="EMBL" id="MBD2766279.1"/>
    </source>
</evidence>
<feature type="transmembrane region" description="Helical" evidence="6">
    <location>
        <begin position="169"/>
        <end position="191"/>
    </location>
</feature>
<dbReference type="PANTHER" id="PTHR32196">
    <property type="entry name" value="ABC TRANSPORTER PERMEASE PROTEIN YPHD-RELATED-RELATED"/>
    <property type="match status" value="1"/>
</dbReference>
<keyword evidence="5 6" id="KW-0472">Membrane</keyword>
<evidence type="ECO:0000256" key="2">
    <source>
        <dbReference type="ARBA" id="ARBA00022475"/>
    </source>
</evidence>
<feature type="transmembrane region" description="Helical" evidence="6">
    <location>
        <begin position="101"/>
        <end position="123"/>
    </location>
</feature>
<gene>
    <name evidence="7" type="ORF">IC235_00040</name>
</gene>
<feature type="transmembrane region" description="Helical" evidence="6">
    <location>
        <begin position="275"/>
        <end position="294"/>
    </location>
</feature>
<feature type="transmembrane region" description="Helical" evidence="6">
    <location>
        <begin position="301"/>
        <end position="318"/>
    </location>
</feature>
<feature type="transmembrane region" description="Helical" evidence="6">
    <location>
        <begin position="23"/>
        <end position="42"/>
    </location>
</feature>
<dbReference type="EMBL" id="JACXAD010000001">
    <property type="protein sequence ID" value="MBD2766279.1"/>
    <property type="molecule type" value="Genomic_DNA"/>
</dbReference>
<accession>A0A927B9W7</accession>
<reference evidence="7" key="1">
    <citation type="submission" date="2020-09" db="EMBL/GenBank/DDBJ databases">
        <authorList>
            <person name="Kim M.K."/>
        </authorList>
    </citation>
    <scope>NUCLEOTIDE SEQUENCE</scope>
    <source>
        <strain evidence="7">BT664</strain>
    </source>
</reference>
<keyword evidence="4 6" id="KW-1133">Transmembrane helix</keyword>
<keyword evidence="2" id="KW-1003">Cell membrane</keyword>
<comment type="subcellular location">
    <subcellularLocation>
        <location evidence="1">Cell membrane</location>
        <topology evidence="1">Multi-pass membrane protein</topology>
    </subcellularLocation>
</comment>
<dbReference type="InterPro" id="IPR001851">
    <property type="entry name" value="ABC_transp_permease"/>
</dbReference>